<keyword evidence="2" id="KW-1185">Reference proteome</keyword>
<dbReference type="RefSeq" id="WP_068367147.1">
    <property type="nucleotide sequence ID" value="NZ_CAMYBE010000016.1"/>
</dbReference>
<organism evidence="1 2">
    <name type="scientific">Aedoeadaptatus coxii</name>
    <dbReference type="NCBI Taxonomy" id="755172"/>
    <lineage>
        <taxon>Bacteria</taxon>
        <taxon>Bacillati</taxon>
        <taxon>Bacillota</taxon>
        <taxon>Tissierellia</taxon>
        <taxon>Tissierellales</taxon>
        <taxon>Peptoniphilaceae</taxon>
        <taxon>Aedoeadaptatus</taxon>
    </lineage>
</organism>
<evidence type="ECO:0000313" key="2">
    <source>
        <dbReference type="Proteomes" id="UP000070442"/>
    </source>
</evidence>
<reference evidence="2" key="1">
    <citation type="submission" date="2016-01" db="EMBL/GenBank/DDBJ databases">
        <authorList>
            <person name="Mitreva M."/>
            <person name="Pepin K.H."/>
            <person name="Mihindukulasuriya K.A."/>
            <person name="Fulton R."/>
            <person name="Fronick C."/>
            <person name="O'Laughlin M."/>
            <person name="Miner T."/>
            <person name="Herter B."/>
            <person name="Rosa B.A."/>
            <person name="Cordes M."/>
            <person name="Tomlinson C."/>
            <person name="Wollam A."/>
            <person name="Palsikar V.B."/>
            <person name="Mardis E.R."/>
            <person name="Wilson R.K."/>
        </authorList>
    </citation>
    <scope>NUCLEOTIDE SEQUENCE [LARGE SCALE GENOMIC DNA]</scope>
    <source>
        <strain evidence="2">DNF00729</strain>
    </source>
</reference>
<dbReference type="InterPro" id="IPR012340">
    <property type="entry name" value="NA-bd_OB-fold"/>
</dbReference>
<dbReference type="EMBL" id="LSDG01000019">
    <property type="protein sequence ID" value="KXB67400.1"/>
    <property type="molecule type" value="Genomic_DNA"/>
</dbReference>
<dbReference type="AlphaFoldDB" id="A0A134AIN4"/>
<comment type="caution">
    <text evidence="1">The sequence shown here is derived from an EMBL/GenBank/DDBJ whole genome shotgun (WGS) entry which is preliminary data.</text>
</comment>
<dbReference type="Gene3D" id="2.40.50.100">
    <property type="match status" value="1"/>
</dbReference>
<gene>
    <name evidence="1" type="ORF">HMPREF1863_00590</name>
</gene>
<proteinExistence type="predicted"/>
<evidence type="ECO:0000313" key="1">
    <source>
        <dbReference type="EMBL" id="KXB67400.1"/>
    </source>
</evidence>
<dbReference type="PATRIC" id="fig|755172.3.peg.563"/>
<dbReference type="SUPFAM" id="SSF50331">
    <property type="entry name" value="MOP-like"/>
    <property type="match status" value="1"/>
</dbReference>
<dbReference type="Gene3D" id="2.40.50.140">
    <property type="entry name" value="Nucleic acid-binding proteins"/>
    <property type="match status" value="1"/>
</dbReference>
<protein>
    <recommendedName>
        <fullName evidence="3">Transport-associated OB type 2 domain-containing protein</fullName>
    </recommendedName>
</protein>
<dbReference type="InterPro" id="IPR008995">
    <property type="entry name" value="Mo/tungstate-bd_C_term_dom"/>
</dbReference>
<dbReference type="Proteomes" id="UP000070442">
    <property type="component" value="Unassembled WGS sequence"/>
</dbReference>
<sequence length="63" mass="7070">MDIIENLGSEQLVTLKYLQNPEHTLVVKSPSHISYALGEKVGLEFSKESLHLFDGTAETRIIE</sequence>
<name>A0A134AIN4_9FIRM</name>
<accession>A0A134AIN4</accession>
<evidence type="ECO:0008006" key="3">
    <source>
        <dbReference type="Google" id="ProtNLM"/>
    </source>
</evidence>